<dbReference type="AlphaFoldDB" id="A0A1I1Q772"/>
<reference evidence="4" key="1">
    <citation type="submission" date="2016-10" db="EMBL/GenBank/DDBJ databases">
        <authorList>
            <person name="Varghese N."/>
            <person name="Submissions S."/>
        </authorList>
    </citation>
    <scope>NUCLEOTIDE SEQUENCE [LARGE SCALE GENOMIC DNA]</scope>
    <source>
        <strain evidence="4">DSM 45962</strain>
    </source>
</reference>
<organism evidence="3 4">
    <name type="scientific">Klenkia taihuensis</name>
    <dbReference type="NCBI Taxonomy" id="1225127"/>
    <lineage>
        <taxon>Bacteria</taxon>
        <taxon>Bacillati</taxon>
        <taxon>Actinomycetota</taxon>
        <taxon>Actinomycetes</taxon>
        <taxon>Geodermatophilales</taxon>
        <taxon>Geodermatophilaceae</taxon>
        <taxon>Klenkia</taxon>
    </lineage>
</organism>
<accession>A0A1I1Q772</accession>
<feature type="region of interest" description="Disordered" evidence="1">
    <location>
        <begin position="20"/>
        <end position="62"/>
    </location>
</feature>
<name>A0A1I1Q772_9ACTN</name>
<feature type="signal peptide" evidence="2">
    <location>
        <begin position="1"/>
        <end position="25"/>
    </location>
</feature>
<evidence type="ECO:0008006" key="5">
    <source>
        <dbReference type="Google" id="ProtNLM"/>
    </source>
</evidence>
<dbReference type="STRING" id="1225127.SAMN05661030_2641"/>
<dbReference type="Proteomes" id="UP000199022">
    <property type="component" value="Unassembled WGS sequence"/>
</dbReference>
<evidence type="ECO:0000313" key="4">
    <source>
        <dbReference type="Proteomes" id="UP000199022"/>
    </source>
</evidence>
<evidence type="ECO:0000313" key="3">
    <source>
        <dbReference type="EMBL" id="SFD17961.1"/>
    </source>
</evidence>
<dbReference type="PROSITE" id="PS51257">
    <property type="entry name" value="PROKAR_LIPOPROTEIN"/>
    <property type="match status" value="1"/>
</dbReference>
<feature type="chain" id="PRO_5039320140" description="DUF5642 domain-containing protein" evidence="2">
    <location>
        <begin position="26"/>
        <end position="247"/>
    </location>
</feature>
<keyword evidence="2" id="KW-0732">Signal</keyword>
<dbReference type="EMBL" id="FOMD01000003">
    <property type="protein sequence ID" value="SFD17961.1"/>
    <property type="molecule type" value="Genomic_DNA"/>
</dbReference>
<keyword evidence="4" id="KW-1185">Reference proteome</keyword>
<sequence>MQPRRPLLALAAALAVAGCSSTVEGTASPSPTEPSGGSSSSSAPSSSAEPTGGGDDLTAGLLPQDAFGAGAVVTPISQSDLEAGAAVGTDLDGATITPESCAQAVAESQPSVTDLTGVAAQAATSGTTVTAQLLTTGTPGDPVAELAAAATACPQATITSPDIGTATITLAALQVPALGDGSAGLAYTTTVSAPDGSQIAVPALYAVVADGDRLLSMISTSIGGTVDQAAFTALVQQAFEYQAQQLD</sequence>
<proteinExistence type="predicted"/>
<evidence type="ECO:0000256" key="1">
    <source>
        <dbReference type="SAM" id="MobiDB-lite"/>
    </source>
</evidence>
<protein>
    <recommendedName>
        <fullName evidence="5">DUF5642 domain-containing protein</fullName>
    </recommendedName>
</protein>
<feature type="compositionally biased region" description="Low complexity" evidence="1">
    <location>
        <begin position="24"/>
        <end position="62"/>
    </location>
</feature>
<gene>
    <name evidence="3" type="ORF">SAMN05661030_2641</name>
</gene>
<evidence type="ECO:0000256" key="2">
    <source>
        <dbReference type="SAM" id="SignalP"/>
    </source>
</evidence>